<evidence type="ECO:0000313" key="1">
    <source>
        <dbReference type="EMBL" id="QJA61393.1"/>
    </source>
</evidence>
<dbReference type="AlphaFoldDB" id="A0A6M3K5Q8"/>
<evidence type="ECO:0000313" key="2">
    <source>
        <dbReference type="EMBL" id="QJA77138.1"/>
    </source>
</evidence>
<reference evidence="2" key="1">
    <citation type="submission" date="2020-03" db="EMBL/GenBank/DDBJ databases">
        <title>The deep terrestrial virosphere.</title>
        <authorList>
            <person name="Holmfeldt K."/>
            <person name="Nilsson E."/>
            <person name="Simone D."/>
            <person name="Lopez-Fernandez M."/>
            <person name="Wu X."/>
            <person name="de Brujin I."/>
            <person name="Lundin D."/>
            <person name="Andersson A."/>
            <person name="Bertilsson S."/>
            <person name="Dopson M."/>
        </authorList>
    </citation>
    <scope>NUCLEOTIDE SEQUENCE</scope>
    <source>
        <strain evidence="2">MM415A01359</strain>
        <strain evidence="1">MM415B00949</strain>
    </source>
</reference>
<sequence>MGRKRKGQEVQEKIDRYLEEYELDELNQANDMAALVQMCQIEVNIEQIQNALGKIKDPLEESKKIRELQSSLRDANQSWVALQTELGINRKKRQSDSDESPLQYVERLQDLGKKFSDSRLVKFVCPKCGQILGKYIFYITDKGEKGSIESETKPIEPYKFTVRHECWKCGEMAEVSNEEFVVVQK</sequence>
<proteinExistence type="predicted"/>
<dbReference type="EMBL" id="MT142265">
    <property type="protein sequence ID" value="QJA77138.1"/>
    <property type="molecule type" value="Genomic_DNA"/>
</dbReference>
<name>A0A6M3K5Q8_9ZZZZ</name>
<accession>A0A6M3K5Q8</accession>
<protein>
    <submittedName>
        <fullName evidence="2">Uncharacterized protein</fullName>
    </submittedName>
</protein>
<organism evidence="2">
    <name type="scientific">viral metagenome</name>
    <dbReference type="NCBI Taxonomy" id="1070528"/>
    <lineage>
        <taxon>unclassified sequences</taxon>
        <taxon>metagenomes</taxon>
        <taxon>organismal metagenomes</taxon>
    </lineage>
</organism>
<gene>
    <name evidence="2" type="ORF">MM415A01359_0009</name>
    <name evidence="1" type="ORF">MM415B00949_0017</name>
</gene>
<dbReference type="EMBL" id="MT141440">
    <property type="protein sequence ID" value="QJA61393.1"/>
    <property type="molecule type" value="Genomic_DNA"/>
</dbReference>